<protein>
    <submittedName>
        <fullName evidence="2">Uncharacterized protein</fullName>
    </submittedName>
</protein>
<organism evidence="2 3">
    <name type="scientific">Rhizodiscina lignyota</name>
    <dbReference type="NCBI Taxonomy" id="1504668"/>
    <lineage>
        <taxon>Eukaryota</taxon>
        <taxon>Fungi</taxon>
        <taxon>Dikarya</taxon>
        <taxon>Ascomycota</taxon>
        <taxon>Pezizomycotina</taxon>
        <taxon>Dothideomycetes</taxon>
        <taxon>Pleosporomycetidae</taxon>
        <taxon>Aulographales</taxon>
        <taxon>Rhizodiscinaceae</taxon>
        <taxon>Rhizodiscina</taxon>
    </lineage>
</organism>
<proteinExistence type="predicted"/>
<evidence type="ECO:0000313" key="3">
    <source>
        <dbReference type="Proteomes" id="UP000799772"/>
    </source>
</evidence>
<dbReference type="OrthoDB" id="5398685at2759"/>
<comment type="caution">
    <text evidence="2">The sequence shown here is derived from an EMBL/GenBank/DDBJ whole genome shotgun (WGS) entry which is preliminary data.</text>
</comment>
<name>A0A9P4I658_9PEZI</name>
<evidence type="ECO:0000313" key="2">
    <source>
        <dbReference type="EMBL" id="KAF2092792.1"/>
    </source>
</evidence>
<feature type="compositionally biased region" description="Polar residues" evidence="1">
    <location>
        <begin position="60"/>
        <end position="70"/>
    </location>
</feature>
<feature type="compositionally biased region" description="Basic and acidic residues" evidence="1">
    <location>
        <begin position="50"/>
        <end position="59"/>
    </location>
</feature>
<reference evidence="2" key="1">
    <citation type="journal article" date="2020" name="Stud. Mycol.">
        <title>101 Dothideomycetes genomes: a test case for predicting lifestyles and emergence of pathogens.</title>
        <authorList>
            <person name="Haridas S."/>
            <person name="Albert R."/>
            <person name="Binder M."/>
            <person name="Bloem J."/>
            <person name="Labutti K."/>
            <person name="Salamov A."/>
            <person name="Andreopoulos B."/>
            <person name="Baker S."/>
            <person name="Barry K."/>
            <person name="Bills G."/>
            <person name="Bluhm B."/>
            <person name="Cannon C."/>
            <person name="Castanera R."/>
            <person name="Culley D."/>
            <person name="Daum C."/>
            <person name="Ezra D."/>
            <person name="Gonzalez J."/>
            <person name="Henrissat B."/>
            <person name="Kuo A."/>
            <person name="Liang C."/>
            <person name="Lipzen A."/>
            <person name="Lutzoni F."/>
            <person name="Magnuson J."/>
            <person name="Mondo S."/>
            <person name="Nolan M."/>
            <person name="Ohm R."/>
            <person name="Pangilinan J."/>
            <person name="Park H.-J."/>
            <person name="Ramirez L."/>
            <person name="Alfaro M."/>
            <person name="Sun H."/>
            <person name="Tritt A."/>
            <person name="Yoshinaga Y."/>
            <person name="Zwiers L.-H."/>
            <person name="Turgeon B."/>
            <person name="Goodwin S."/>
            <person name="Spatafora J."/>
            <person name="Crous P."/>
            <person name="Grigoriev I."/>
        </authorList>
    </citation>
    <scope>NUCLEOTIDE SEQUENCE</scope>
    <source>
        <strain evidence="2">CBS 133067</strain>
    </source>
</reference>
<accession>A0A9P4I658</accession>
<dbReference type="Proteomes" id="UP000799772">
    <property type="component" value="Unassembled WGS sequence"/>
</dbReference>
<evidence type="ECO:0000256" key="1">
    <source>
        <dbReference type="SAM" id="MobiDB-lite"/>
    </source>
</evidence>
<gene>
    <name evidence="2" type="ORF">NA57DRAFT_81940</name>
</gene>
<dbReference type="EMBL" id="ML978142">
    <property type="protein sequence ID" value="KAF2092792.1"/>
    <property type="molecule type" value="Genomic_DNA"/>
</dbReference>
<feature type="region of interest" description="Disordered" evidence="1">
    <location>
        <begin position="50"/>
        <end position="83"/>
    </location>
</feature>
<keyword evidence="3" id="KW-1185">Reference proteome</keyword>
<dbReference type="AlphaFoldDB" id="A0A9P4I658"/>
<sequence>MAAQQNGESQKSVNPEADLAQAFKDLAKGERTATQIENQLAALERKIDEMLAQADKQEPQRNGATNSMSAPQVDAPEDGDKKP</sequence>